<organism evidence="2">
    <name type="scientific">Staphylococcus epidermidis</name>
    <dbReference type="NCBI Taxonomy" id="1282"/>
    <lineage>
        <taxon>Bacteria</taxon>
        <taxon>Bacillati</taxon>
        <taxon>Bacillota</taxon>
        <taxon>Bacilli</taxon>
        <taxon>Bacillales</taxon>
        <taxon>Staphylococcaceae</taxon>
        <taxon>Staphylococcus</taxon>
    </lineage>
</organism>
<dbReference type="AlphaFoldDB" id="A0A2R3SZQ4"/>
<name>A0A2R3SZQ4_STAEP</name>
<sequence>MIEELIQLAKDLNEEHRRGKELGLNSDKIDFYDALTSHETEKEVIGNKNLRAIAHELTKIVKENMTVDCDKKSSSRVNKRRSVKRLMKKYGYPPDLETIAINQVVEQAEMMANNQ</sequence>
<accession>A0A2R3SZQ4</accession>
<evidence type="ECO:0000259" key="1">
    <source>
        <dbReference type="Pfam" id="PF11867"/>
    </source>
</evidence>
<proteinExistence type="predicted"/>
<reference evidence="2" key="1">
    <citation type="journal article" date="2018" name="Infect. Genet. Evol.">
        <title>First description of novel arginine catabolic mobile elements (ACMEs) types IV and V harboring a kdp operon in Staphylococcus epidermidis characterized by whole genome sequencing.</title>
        <authorList>
            <person name="O'Connor A.M."/>
            <person name="McManus B.A."/>
            <person name="Coleman D.C."/>
        </authorList>
    </citation>
    <scope>NUCLEOTIDE SEQUENCE</scope>
    <source>
        <strain evidence="2">PS19PH</strain>
    </source>
</reference>
<evidence type="ECO:0000313" key="2">
    <source>
        <dbReference type="EMBL" id="AVP80768.1"/>
    </source>
</evidence>
<protein>
    <recommendedName>
        <fullName evidence="1">Type I restriction enzyme HindI endonuclease subunit-like C-terminal domain-containing protein</fullName>
    </recommendedName>
</protein>
<dbReference type="EMBL" id="MG787423">
    <property type="protein sequence ID" value="AVP80768.1"/>
    <property type="molecule type" value="Genomic_DNA"/>
</dbReference>
<dbReference type="Pfam" id="PF11867">
    <property type="entry name" value="T1RH-like_C"/>
    <property type="match status" value="1"/>
</dbReference>
<dbReference type="InterPro" id="IPR021810">
    <property type="entry name" value="T1RH-like_C"/>
</dbReference>
<feature type="domain" description="Type I restriction enzyme HindI endonuclease subunit-like C-terminal" evidence="1">
    <location>
        <begin position="1"/>
        <end position="113"/>
    </location>
</feature>